<dbReference type="Gene3D" id="1.10.10.60">
    <property type="entry name" value="Homeodomain-like"/>
    <property type="match status" value="1"/>
</dbReference>
<gene>
    <name evidence="6" type="ORF">ATI61_12011</name>
</gene>
<dbReference type="InterPro" id="IPR018060">
    <property type="entry name" value="HTH_AraC"/>
</dbReference>
<dbReference type="Pfam" id="PF12833">
    <property type="entry name" value="HTH_18"/>
    <property type="match status" value="1"/>
</dbReference>
<dbReference type="PROSITE" id="PS01124">
    <property type="entry name" value="HTH_ARAC_FAMILY_2"/>
    <property type="match status" value="1"/>
</dbReference>
<name>A0ABX9JLX4_9BACT</name>
<keyword evidence="7" id="KW-1185">Reference proteome</keyword>
<dbReference type="InterPro" id="IPR018062">
    <property type="entry name" value="HTH_AraC-typ_CS"/>
</dbReference>
<dbReference type="PROSITE" id="PS00041">
    <property type="entry name" value="HTH_ARAC_FAMILY_1"/>
    <property type="match status" value="1"/>
</dbReference>
<evidence type="ECO:0000313" key="7">
    <source>
        <dbReference type="Proteomes" id="UP000256345"/>
    </source>
</evidence>
<dbReference type="Proteomes" id="UP000256345">
    <property type="component" value="Unassembled WGS sequence"/>
</dbReference>
<dbReference type="PRINTS" id="PR00032">
    <property type="entry name" value="HTHARAC"/>
</dbReference>
<sequence length="375" mass="41157">MYGPAPGTGMTRDAGKHDRACHNPRPVARVRKETPFRSGLVPALVRFVRAHGGDAELLVRRFRLPAGVEAHTDAPITAEDFGLLLEAAAGELDDPALSLRLPAELEPRGYGLGELAVRASPTVREALQRMVRYAPLENDRLVLGLEERGDAVAFTCRVAGHPRGLGRHAHEYVLASVLTHVRTLTGLAVVPRSVWFLHARPKRLDAAHRFFGTEELDFGRADNGLLFDAAWMEARLTTADPRLLVTAEQLADSALRARGPTEDFTATVAARIKEALNEALGTGAGAEDIAARLHMSKRTLQRRLEEGGLSFQELVDRVRAEKARALVRDEQLALADVAFRLGFSDVSSFSRSFRRWTGVSPGRYRLLKQPPPLTP</sequence>
<dbReference type="Pfam" id="PF12625">
    <property type="entry name" value="Arabinose_bd"/>
    <property type="match status" value="1"/>
</dbReference>
<dbReference type="PANTHER" id="PTHR47894:SF1">
    <property type="entry name" value="HTH-TYPE TRANSCRIPTIONAL REGULATOR VQSM"/>
    <property type="match status" value="1"/>
</dbReference>
<evidence type="ECO:0000313" key="6">
    <source>
        <dbReference type="EMBL" id="REG20657.1"/>
    </source>
</evidence>
<evidence type="ECO:0000256" key="4">
    <source>
        <dbReference type="SAM" id="MobiDB-lite"/>
    </source>
</evidence>
<dbReference type="SUPFAM" id="SSF46689">
    <property type="entry name" value="Homeodomain-like"/>
    <property type="match status" value="1"/>
</dbReference>
<keyword evidence="2" id="KW-0238">DNA-binding</keyword>
<keyword evidence="3" id="KW-0804">Transcription</keyword>
<dbReference type="InterPro" id="IPR032687">
    <property type="entry name" value="AraC-type_N"/>
</dbReference>
<evidence type="ECO:0000259" key="5">
    <source>
        <dbReference type="PROSITE" id="PS01124"/>
    </source>
</evidence>
<organism evidence="6 7">
    <name type="scientific">Archangium gephyra</name>
    <dbReference type="NCBI Taxonomy" id="48"/>
    <lineage>
        <taxon>Bacteria</taxon>
        <taxon>Pseudomonadati</taxon>
        <taxon>Myxococcota</taxon>
        <taxon>Myxococcia</taxon>
        <taxon>Myxococcales</taxon>
        <taxon>Cystobacterineae</taxon>
        <taxon>Archangiaceae</taxon>
        <taxon>Archangium</taxon>
    </lineage>
</organism>
<keyword evidence="1" id="KW-0805">Transcription regulation</keyword>
<dbReference type="InterPro" id="IPR020449">
    <property type="entry name" value="Tscrpt_reg_AraC-type_HTH"/>
</dbReference>
<protein>
    <submittedName>
        <fullName evidence="6">AraC family transcriptional regulator</fullName>
    </submittedName>
</protein>
<dbReference type="SMART" id="SM00342">
    <property type="entry name" value="HTH_ARAC"/>
    <property type="match status" value="1"/>
</dbReference>
<comment type="caution">
    <text evidence="6">The sequence shown here is derived from an EMBL/GenBank/DDBJ whole genome shotgun (WGS) entry which is preliminary data.</text>
</comment>
<reference evidence="6 7" key="1">
    <citation type="submission" date="2018-08" db="EMBL/GenBank/DDBJ databases">
        <title>Genomic Encyclopedia of Archaeal and Bacterial Type Strains, Phase II (KMG-II): from individual species to whole genera.</title>
        <authorList>
            <person name="Goeker M."/>
        </authorList>
    </citation>
    <scope>NUCLEOTIDE SEQUENCE [LARGE SCALE GENOMIC DNA]</scope>
    <source>
        <strain evidence="6 7">DSM 2261</strain>
    </source>
</reference>
<evidence type="ECO:0000256" key="1">
    <source>
        <dbReference type="ARBA" id="ARBA00023015"/>
    </source>
</evidence>
<dbReference type="InterPro" id="IPR009057">
    <property type="entry name" value="Homeodomain-like_sf"/>
</dbReference>
<dbReference type="EMBL" id="QUMU01000020">
    <property type="protein sequence ID" value="REG20657.1"/>
    <property type="molecule type" value="Genomic_DNA"/>
</dbReference>
<dbReference type="PANTHER" id="PTHR47894">
    <property type="entry name" value="HTH-TYPE TRANSCRIPTIONAL REGULATOR GADX"/>
    <property type="match status" value="1"/>
</dbReference>
<feature type="domain" description="HTH araC/xylS-type" evidence="5">
    <location>
        <begin position="270"/>
        <end position="367"/>
    </location>
</feature>
<feature type="region of interest" description="Disordered" evidence="4">
    <location>
        <begin position="1"/>
        <end position="22"/>
    </location>
</feature>
<evidence type="ECO:0000256" key="2">
    <source>
        <dbReference type="ARBA" id="ARBA00023125"/>
    </source>
</evidence>
<evidence type="ECO:0000256" key="3">
    <source>
        <dbReference type="ARBA" id="ARBA00023163"/>
    </source>
</evidence>
<accession>A0ABX9JLX4</accession>
<proteinExistence type="predicted"/>